<name>K6VDE8_PLACD</name>
<dbReference type="GO" id="GO:0035999">
    <property type="term" value="P:tetrahydrofolate interconversion"/>
    <property type="evidence" value="ECO:0007669"/>
    <property type="project" value="TreeGrafter"/>
</dbReference>
<feature type="non-terminal residue" evidence="4">
    <location>
        <position position="623"/>
    </location>
</feature>
<protein>
    <recommendedName>
        <fullName evidence="6">Methenyltetrahydrofolate cyclohydrolase</fullName>
    </recommendedName>
</protein>
<feature type="region of interest" description="Disordered" evidence="1">
    <location>
        <begin position="533"/>
        <end position="553"/>
    </location>
</feature>
<dbReference type="KEGG" id="pcy:PCYB_112730"/>
<organism evidence="4 5">
    <name type="scientific">Plasmodium cynomolgi (strain B)</name>
    <dbReference type="NCBI Taxonomy" id="1120755"/>
    <lineage>
        <taxon>Eukaryota</taxon>
        <taxon>Sar</taxon>
        <taxon>Alveolata</taxon>
        <taxon>Apicomplexa</taxon>
        <taxon>Aconoidasida</taxon>
        <taxon>Haemosporida</taxon>
        <taxon>Plasmodiidae</taxon>
        <taxon>Plasmodium</taxon>
        <taxon>Plasmodium (Plasmodium)</taxon>
    </lineage>
</organism>
<dbReference type="PANTHER" id="PTHR48099">
    <property type="entry name" value="C-1-TETRAHYDROFOLATE SYNTHASE, CYTOPLASMIC-RELATED"/>
    <property type="match status" value="1"/>
</dbReference>
<dbReference type="Gene3D" id="3.40.50.10860">
    <property type="entry name" value="Leucine Dehydrogenase, chain A, domain 1"/>
    <property type="match status" value="1"/>
</dbReference>
<proteinExistence type="predicted"/>
<dbReference type="RefSeq" id="XP_004223199.1">
    <property type="nucleotide sequence ID" value="XM_004223151.1"/>
</dbReference>
<feature type="domain" description="Tetrahydrofolate dehydrogenase/cyclohydrolase NAD(P)-binding" evidence="3">
    <location>
        <begin position="397"/>
        <end position="435"/>
    </location>
</feature>
<dbReference type="Gene3D" id="3.40.50.720">
    <property type="entry name" value="NAD(P)-binding Rossmann-like Domain"/>
    <property type="match status" value="1"/>
</dbReference>
<dbReference type="OMA" id="RHINKCY"/>
<dbReference type="Pfam" id="PF02882">
    <property type="entry name" value="THF_DHG_CYH_C"/>
    <property type="match status" value="1"/>
</dbReference>
<dbReference type="Proteomes" id="UP000006319">
    <property type="component" value="Chromosome 11"/>
</dbReference>
<dbReference type="Pfam" id="PF00763">
    <property type="entry name" value="THF_DHG_CYH"/>
    <property type="match status" value="1"/>
</dbReference>
<dbReference type="VEuPathDB" id="PlasmoDB:PCYB_112730"/>
<feature type="domain" description="Tetrahydrofolate dehydrogenase/cyclohydrolase catalytic" evidence="2">
    <location>
        <begin position="7"/>
        <end position="128"/>
    </location>
</feature>
<keyword evidence="5" id="KW-1185">Reference proteome</keyword>
<evidence type="ECO:0000313" key="5">
    <source>
        <dbReference type="Proteomes" id="UP000006319"/>
    </source>
</evidence>
<gene>
    <name evidence="4" type="ORF">PCYB_112730</name>
</gene>
<dbReference type="SUPFAM" id="SSF53223">
    <property type="entry name" value="Aminoacid dehydrogenase-like, N-terminal domain"/>
    <property type="match status" value="1"/>
</dbReference>
<dbReference type="GO" id="GO:0005829">
    <property type="term" value="C:cytosol"/>
    <property type="evidence" value="ECO:0007669"/>
    <property type="project" value="TreeGrafter"/>
</dbReference>
<dbReference type="OrthoDB" id="5126881at2759"/>
<evidence type="ECO:0000313" key="4">
    <source>
        <dbReference type="EMBL" id="GAB67252.1"/>
    </source>
</evidence>
<dbReference type="GO" id="GO:0004477">
    <property type="term" value="F:methenyltetrahydrofolate cyclohydrolase activity"/>
    <property type="evidence" value="ECO:0007669"/>
    <property type="project" value="TreeGrafter"/>
</dbReference>
<dbReference type="GO" id="GO:0004488">
    <property type="term" value="F:methylenetetrahydrofolate dehydrogenase (NADP+) activity"/>
    <property type="evidence" value="ECO:0007669"/>
    <property type="project" value="InterPro"/>
</dbReference>
<sequence>MNCATLYGHELASQIDQLVIRKIANEKIQVGGNKNWPKERTLFIIYSKNIATYSYLHILLKKSLLLNAGVTFVLVRVHNGCNEKRLINLIKKINRRGKNTWLIILSPLSRHINKCYISSFIGEEKDVDRSNCAPIWKLLFRGRSSSSGSRSSCSTCGGDDHNVGCMTLTQPIPLAHATPYLFTQRYEAFLQFLFCIFHLRMIKKGEHIWTNALANASMRKEKAVEGDAEKFSYVTEGDYPSRDNTLRRNLCSDVKQRSNVSPVIHNYLRSSTKYNLPCCVHAILLFLKYYHIYVKGKRVLILSSNISIFLSLFAFFFQSEVSTTVYDPLRGEVLCRYDGGDQKCYLRTSNLGKLHIRNETDFKKKCAVFSNSYVSTSKGYTKITHQDLSTLRKNMDKRIVKHSDVIIIAIGCPHILKKKNIKEGAIILDLGINLVPPRGRHMQRMVAPFCGSSVGNKKVEMKKGYPKVKEGNFPCRRGFFPRGKFKNGASSPKLQNRTSLVKHICLSSPRIGKTATCENSFGEESTGVIIEGTSPSQSSNDSPISPPNGGIKGAHNKCHKIIPLKSRKSKIKFANGLAKCLQNYEIVGDADANCKQKCALVSSVPGGLGPITTSMLFYNLYFN</sequence>
<dbReference type="InterPro" id="IPR020630">
    <property type="entry name" value="THF_DH/CycHdrlase_cat_dom"/>
</dbReference>
<dbReference type="PANTHER" id="PTHR48099:SF5">
    <property type="entry name" value="C-1-TETRAHYDROFOLATE SYNTHASE, CYTOPLASMIC"/>
    <property type="match status" value="1"/>
</dbReference>
<dbReference type="PhylomeDB" id="K6VDE8"/>
<dbReference type="GeneID" id="14693618"/>
<evidence type="ECO:0000259" key="3">
    <source>
        <dbReference type="Pfam" id="PF02882"/>
    </source>
</evidence>
<evidence type="ECO:0008006" key="6">
    <source>
        <dbReference type="Google" id="ProtNLM"/>
    </source>
</evidence>
<dbReference type="InterPro" id="IPR020631">
    <property type="entry name" value="THF_DH/CycHdrlase_NAD-bd_dom"/>
</dbReference>
<dbReference type="EMBL" id="DF157103">
    <property type="protein sequence ID" value="GAB67252.1"/>
    <property type="molecule type" value="Genomic_DNA"/>
</dbReference>
<evidence type="ECO:0000256" key="1">
    <source>
        <dbReference type="SAM" id="MobiDB-lite"/>
    </source>
</evidence>
<accession>K6VDE8</accession>
<dbReference type="SUPFAM" id="SSF51735">
    <property type="entry name" value="NAD(P)-binding Rossmann-fold domains"/>
    <property type="match status" value="1"/>
</dbReference>
<dbReference type="AlphaFoldDB" id="K6VDE8"/>
<feature type="compositionally biased region" description="Low complexity" evidence="1">
    <location>
        <begin position="534"/>
        <end position="543"/>
    </location>
</feature>
<dbReference type="eggNOG" id="KOG4230">
    <property type="taxonomic scope" value="Eukaryota"/>
</dbReference>
<dbReference type="InterPro" id="IPR046346">
    <property type="entry name" value="Aminoacid_DH-like_N_sf"/>
</dbReference>
<evidence type="ECO:0000259" key="2">
    <source>
        <dbReference type="Pfam" id="PF00763"/>
    </source>
</evidence>
<reference evidence="4 5" key="1">
    <citation type="journal article" date="2012" name="Nat. Genet.">
        <title>Plasmodium cynomolgi genome sequences provide insight into Plasmodium vivax and the monkey malaria clade.</title>
        <authorList>
            <person name="Tachibana S."/>
            <person name="Sullivan S.A."/>
            <person name="Kawai S."/>
            <person name="Nakamura S."/>
            <person name="Kim H.R."/>
            <person name="Goto N."/>
            <person name="Arisue N."/>
            <person name="Palacpac N.M.Q."/>
            <person name="Honma H."/>
            <person name="Yagi M."/>
            <person name="Tougan T."/>
            <person name="Katakai Y."/>
            <person name="Kaneko O."/>
            <person name="Mita T."/>
            <person name="Kita K."/>
            <person name="Yasutomi Y."/>
            <person name="Sutton P.L."/>
            <person name="Shakhbatyan R."/>
            <person name="Horii T."/>
            <person name="Yasunaga T."/>
            <person name="Barnwell J.W."/>
            <person name="Escalante A.A."/>
            <person name="Carlton J.M."/>
            <person name="Tanabe K."/>
        </authorList>
    </citation>
    <scope>NUCLEOTIDE SEQUENCE [LARGE SCALE GENOMIC DNA]</scope>
    <source>
        <strain evidence="4 5">B</strain>
    </source>
</reference>
<dbReference type="InterPro" id="IPR036291">
    <property type="entry name" value="NAD(P)-bd_dom_sf"/>
</dbReference>